<dbReference type="RefSeq" id="XP_007391298.1">
    <property type="nucleotide sequence ID" value="XM_007391236.1"/>
</dbReference>
<accession>K5W519</accession>
<dbReference type="AlphaFoldDB" id="K5W519"/>
<evidence type="ECO:0000313" key="1">
    <source>
        <dbReference type="EMBL" id="EKM58993.1"/>
    </source>
</evidence>
<dbReference type="OrthoDB" id="2801586at2759"/>
<sequence>MTTVTGGYCIYSTTPTGQVTYHCVYNTVIKSLGCTGSHIFFISAELHVYSPHEDLPLPDDTVVFIITRVYAPIRTPVLFEAIHVYSFSGDPSKDKYDKHLPNIPLHFLELEVVHFVQNAMPLDKSKHLILEASDYVRDKKKMSTVEAMFNRSTSRWAHIPLPVVQCTMQIIGTLSEFCHDSMLIIKIKSLSFNTLPPASDPATSASLRTGLGTMTSMTTTGSVLPVSAGTGIACHTNMLVMVLTV</sequence>
<dbReference type="Proteomes" id="UP000008370">
    <property type="component" value="Unassembled WGS sequence"/>
</dbReference>
<gene>
    <name evidence="1" type="ORF">PHACADRAFT_25125</name>
</gene>
<reference evidence="1 2" key="1">
    <citation type="journal article" date="2012" name="BMC Genomics">
        <title>Comparative genomics of the white-rot fungi, Phanerochaete carnosa and P. chrysosporium, to elucidate the genetic basis of the distinct wood types they colonize.</title>
        <authorList>
            <person name="Suzuki H."/>
            <person name="MacDonald J."/>
            <person name="Syed K."/>
            <person name="Salamov A."/>
            <person name="Hori C."/>
            <person name="Aerts A."/>
            <person name="Henrissat B."/>
            <person name="Wiebenga A."/>
            <person name="vanKuyk P.A."/>
            <person name="Barry K."/>
            <person name="Lindquist E."/>
            <person name="LaButti K."/>
            <person name="Lapidus A."/>
            <person name="Lucas S."/>
            <person name="Coutinho P."/>
            <person name="Gong Y."/>
            <person name="Samejima M."/>
            <person name="Mahadevan R."/>
            <person name="Abou-Zaid M."/>
            <person name="de Vries R.P."/>
            <person name="Igarashi K."/>
            <person name="Yadav J.S."/>
            <person name="Grigoriev I.V."/>
            <person name="Master E.R."/>
        </authorList>
    </citation>
    <scope>NUCLEOTIDE SEQUENCE [LARGE SCALE GENOMIC DNA]</scope>
    <source>
        <strain evidence="1 2">HHB-10118-sp</strain>
    </source>
</reference>
<dbReference type="GeneID" id="18915173"/>
<proteinExistence type="predicted"/>
<organism evidence="1 2">
    <name type="scientific">Phanerochaete carnosa (strain HHB-10118-sp)</name>
    <name type="common">White-rot fungus</name>
    <name type="synonym">Peniophora carnosa</name>
    <dbReference type="NCBI Taxonomy" id="650164"/>
    <lineage>
        <taxon>Eukaryota</taxon>
        <taxon>Fungi</taxon>
        <taxon>Dikarya</taxon>
        <taxon>Basidiomycota</taxon>
        <taxon>Agaricomycotina</taxon>
        <taxon>Agaricomycetes</taxon>
        <taxon>Polyporales</taxon>
        <taxon>Phanerochaetaceae</taxon>
        <taxon>Phanerochaete</taxon>
    </lineage>
</organism>
<dbReference type="InParanoid" id="K5W519"/>
<dbReference type="KEGG" id="pco:PHACADRAFT_25125"/>
<evidence type="ECO:0000313" key="2">
    <source>
        <dbReference type="Proteomes" id="UP000008370"/>
    </source>
</evidence>
<name>K5W519_PHACS</name>
<keyword evidence="2" id="KW-1185">Reference proteome</keyword>
<dbReference type="EMBL" id="JH930469">
    <property type="protein sequence ID" value="EKM58993.1"/>
    <property type="molecule type" value="Genomic_DNA"/>
</dbReference>
<dbReference type="HOGENOM" id="CLU_1133927_0_0_1"/>
<protein>
    <submittedName>
        <fullName evidence="1">Uncharacterized protein</fullName>
    </submittedName>
</protein>